<keyword evidence="2" id="KW-0812">Transmembrane</keyword>
<evidence type="ECO:0000313" key="3">
    <source>
        <dbReference type="EMBL" id="MBC8334697.1"/>
    </source>
</evidence>
<proteinExistence type="predicted"/>
<keyword evidence="2" id="KW-0472">Membrane</keyword>
<sequence length="137" mass="15634">MKVSIWKVVLFLGLIALLVGGGAMLYRAGFSQGVMSDMTFPEGGFEQMMPYRGFGHGYGYGYGHMGFFSFGRMLFTGFFFLMIFGLFFRLIMGRRFGPPWAYRMHPEGRGGPWGHHPYWSKMPPEGEDADEEEKSEK</sequence>
<reference evidence="3 4" key="1">
    <citation type="submission" date="2020-08" db="EMBL/GenBank/DDBJ databases">
        <title>Bridging the membrane lipid divide: bacteria of the FCB group superphylum have the potential to synthesize archaeal ether lipids.</title>
        <authorList>
            <person name="Villanueva L."/>
            <person name="Von Meijenfeldt F.A.B."/>
            <person name="Westbye A.B."/>
            <person name="Yadav S."/>
            <person name="Hopmans E.C."/>
            <person name="Dutilh B.E."/>
            <person name="Sinninghe Damste J.S."/>
        </authorList>
    </citation>
    <scope>NUCLEOTIDE SEQUENCE [LARGE SCALE GENOMIC DNA]</scope>
    <source>
        <strain evidence="3">NIOZ-UU36</strain>
    </source>
</reference>
<dbReference type="AlphaFoldDB" id="A0A8J6NJ41"/>
<feature type="region of interest" description="Disordered" evidence="1">
    <location>
        <begin position="116"/>
        <end position="137"/>
    </location>
</feature>
<feature type="transmembrane region" description="Helical" evidence="2">
    <location>
        <begin position="60"/>
        <end position="88"/>
    </location>
</feature>
<dbReference type="Proteomes" id="UP000614469">
    <property type="component" value="Unassembled WGS sequence"/>
</dbReference>
<evidence type="ECO:0000256" key="2">
    <source>
        <dbReference type="SAM" id="Phobius"/>
    </source>
</evidence>
<accession>A0A8J6NJ41</accession>
<name>A0A8J6NJ41_9CHLR</name>
<evidence type="ECO:0000256" key="1">
    <source>
        <dbReference type="SAM" id="MobiDB-lite"/>
    </source>
</evidence>
<evidence type="ECO:0000313" key="4">
    <source>
        <dbReference type="Proteomes" id="UP000614469"/>
    </source>
</evidence>
<organism evidence="3 4">
    <name type="scientific">Candidatus Desulfolinea nitratireducens</name>
    <dbReference type="NCBI Taxonomy" id="2841698"/>
    <lineage>
        <taxon>Bacteria</taxon>
        <taxon>Bacillati</taxon>
        <taxon>Chloroflexota</taxon>
        <taxon>Anaerolineae</taxon>
        <taxon>Anaerolineales</taxon>
        <taxon>Anaerolineales incertae sedis</taxon>
        <taxon>Candidatus Desulfolinea</taxon>
    </lineage>
</organism>
<keyword evidence="2" id="KW-1133">Transmembrane helix</keyword>
<feature type="compositionally biased region" description="Acidic residues" evidence="1">
    <location>
        <begin position="125"/>
        <end position="137"/>
    </location>
</feature>
<dbReference type="EMBL" id="JACNJN010000077">
    <property type="protein sequence ID" value="MBC8334697.1"/>
    <property type="molecule type" value="Genomic_DNA"/>
</dbReference>
<protein>
    <submittedName>
        <fullName evidence="3">Uncharacterized protein</fullName>
    </submittedName>
</protein>
<gene>
    <name evidence="3" type="ORF">H8E29_05490</name>
</gene>
<comment type="caution">
    <text evidence="3">The sequence shown here is derived from an EMBL/GenBank/DDBJ whole genome shotgun (WGS) entry which is preliminary data.</text>
</comment>